<comment type="similarity">
    <text evidence="1">Belongs to the amidase family.</text>
</comment>
<dbReference type="InterPro" id="IPR023631">
    <property type="entry name" value="Amidase_dom"/>
</dbReference>
<evidence type="ECO:0000256" key="1">
    <source>
        <dbReference type="ARBA" id="ARBA00009199"/>
    </source>
</evidence>
<dbReference type="InterPro" id="IPR020556">
    <property type="entry name" value="Amidase_CS"/>
</dbReference>
<dbReference type="Pfam" id="PF01425">
    <property type="entry name" value="Amidase"/>
    <property type="match status" value="1"/>
</dbReference>
<protein>
    <submittedName>
        <fullName evidence="3">Amidase</fullName>
    </submittedName>
</protein>
<evidence type="ECO:0000313" key="4">
    <source>
        <dbReference type="Proteomes" id="UP000030982"/>
    </source>
</evidence>
<accession>A0A0B2ALW0</accession>
<dbReference type="Proteomes" id="UP000030982">
    <property type="component" value="Unassembled WGS sequence"/>
</dbReference>
<dbReference type="PANTHER" id="PTHR11895">
    <property type="entry name" value="TRANSAMIDASE"/>
    <property type="match status" value="1"/>
</dbReference>
<keyword evidence="4" id="KW-1185">Reference proteome</keyword>
<dbReference type="Gene3D" id="3.90.1300.10">
    <property type="entry name" value="Amidase signature (AS) domain"/>
    <property type="match status" value="1"/>
</dbReference>
<reference evidence="3 4" key="1">
    <citation type="submission" date="2014-09" db="EMBL/GenBank/DDBJ databases">
        <title>Genome sequence of Sinomonas sp. MUSC 117.</title>
        <authorList>
            <person name="Lee L.-H."/>
        </authorList>
    </citation>
    <scope>NUCLEOTIDE SEQUENCE [LARGE SCALE GENOMIC DNA]</scope>
    <source>
        <strain evidence="3 4">MUSC 117</strain>
    </source>
</reference>
<dbReference type="InterPro" id="IPR000120">
    <property type="entry name" value="Amidase"/>
</dbReference>
<dbReference type="OrthoDB" id="5175573at2"/>
<organism evidence="3 4">
    <name type="scientific">Sinomonas humi</name>
    <dbReference type="NCBI Taxonomy" id="1338436"/>
    <lineage>
        <taxon>Bacteria</taxon>
        <taxon>Bacillati</taxon>
        <taxon>Actinomycetota</taxon>
        <taxon>Actinomycetes</taxon>
        <taxon>Micrococcales</taxon>
        <taxon>Micrococcaceae</taxon>
        <taxon>Sinomonas</taxon>
    </lineage>
</organism>
<gene>
    <name evidence="3" type="ORF">LK10_11445</name>
</gene>
<dbReference type="STRING" id="1338436.LK10_11445"/>
<dbReference type="GO" id="GO:0003824">
    <property type="term" value="F:catalytic activity"/>
    <property type="evidence" value="ECO:0007669"/>
    <property type="project" value="InterPro"/>
</dbReference>
<evidence type="ECO:0000313" key="3">
    <source>
        <dbReference type="EMBL" id="KHL02775.1"/>
    </source>
</evidence>
<proteinExistence type="inferred from homology"/>
<comment type="caution">
    <text evidence="3">The sequence shown here is derived from an EMBL/GenBank/DDBJ whole genome shotgun (WGS) entry which is preliminary data.</text>
</comment>
<dbReference type="EMBL" id="JTDL01000113">
    <property type="protein sequence ID" value="KHL02775.1"/>
    <property type="molecule type" value="Genomic_DNA"/>
</dbReference>
<evidence type="ECO:0000259" key="2">
    <source>
        <dbReference type="Pfam" id="PF01425"/>
    </source>
</evidence>
<feature type="domain" description="Amidase" evidence="2">
    <location>
        <begin position="27"/>
        <end position="458"/>
    </location>
</feature>
<dbReference type="RefSeq" id="WP_043123742.1">
    <property type="nucleotide sequence ID" value="NZ_JTDL01000113.1"/>
</dbReference>
<dbReference type="SUPFAM" id="SSF75304">
    <property type="entry name" value="Amidase signature (AS) enzymes"/>
    <property type="match status" value="1"/>
</dbReference>
<sequence length="477" mass="49899">MDDGVARLSARGLRDALRTGELSARDAVVHFLDAIGTRNPHLGAFVTVTAESALAEASAADEAHAAARRAGALDALPPLHGMPTAFKDLVDVSGVPTTFGSAAVEPRPAPHNAPLVTALRTAGVISLGKTQVPEFGLTAYSENRIAPPSRNPHAPALSSGGSSGGSAAAVAAGLLPFAPGSDGGGSIRIPAAACGIVGLKPGRGLVPQGESTGDPGRLVVAGPLARSAEDAAVLLDALVDGDHQGRHTASYADAVMRDPARLRIGVALASPWDHRYRIEPEPEALAALDSAATRLAAEGHRVGEAEVRYDNRYPDAFTAVWTAGVGTLRLSPSREPLLTPLTRAFRRRAQQRSRAKLDESLRFLHGFERDTVAQYGRWDAILMPALAQTPRPIGWFSGPEWQTTADDDYARQCEFAPWSSMVNVCGLPAVSVPTVWTELGLPMAVQLVGPMGSEARLLQLARILETAKAGAAARTGQ</sequence>
<name>A0A0B2ALW0_9MICC</name>
<dbReference type="AlphaFoldDB" id="A0A0B2ALW0"/>
<dbReference type="PANTHER" id="PTHR11895:SF7">
    <property type="entry name" value="GLUTAMYL-TRNA(GLN) AMIDOTRANSFERASE SUBUNIT A, MITOCHONDRIAL"/>
    <property type="match status" value="1"/>
</dbReference>
<dbReference type="PROSITE" id="PS00571">
    <property type="entry name" value="AMIDASES"/>
    <property type="match status" value="1"/>
</dbReference>
<dbReference type="InterPro" id="IPR036928">
    <property type="entry name" value="AS_sf"/>
</dbReference>